<keyword evidence="3" id="KW-1185">Reference proteome</keyword>
<dbReference type="Proteomes" id="UP000290527">
    <property type="component" value="Unassembled WGS sequence"/>
</dbReference>
<accession>A0A401HQN8</accession>
<dbReference type="RefSeq" id="WP_131007243.1">
    <property type="nucleotide sequence ID" value="NZ_BFAX01000003.1"/>
</dbReference>
<proteinExistence type="predicted"/>
<comment type="caution">
    <text evidence="2">The sequence shown here is derived from an EMBL/GenBank/DDBJ whole genome shotgun (WGS) entry which is preliminary data.</text>
</comment>
<organism evidence="2 3">
    <name type="scientific">Methanofervidicoccus abyssi</name>
    <dbReference type="NCBI Taxonomy" id="2082189"/>
    <lineage>
        <taxon>Archaea</taxon>
        <taxon>Methanobacteriati</taxon>
        <taxon>Methanobacteriota</taxon>
        <taxon>Methanomada group</taxon>
        <taxon>Methanococci</taxon>
        <taxon>Methanococcales</taxon>
        <taxon>Methanofervidicoccus</taxon>
    </lineage>
</organism>
<evidence type="ECO:0008006" key="4">
    <source>
        <dbReference type="Google" id="ProtNLM"/>
    </source>
</evidence>
<keyword evidence="1" id="KW-0812">Transmembrane</keyword>
<sequence length="155" mass="16448">MKISPLQAGLFAGLSGAILQAVFKVTPPPAYGLCIACHTRDLINWIVNSIAGTTLGLAPVSKFFPVLTVVGIFLGALIGAVIHKDFKLRSTKNLGVSFILGFLVINFALLMGGCPIRMSLRTSYGDIFGIIGLLGLFIGVVIGSELYLKRNLKIA</sequence>
<dbReference type="EMBL" id="BFAX01000003">
    <property type="protein sequence ID" value="GBF36471.1"/>
    <property type="molecule type" value="Genomic_DNA"/>
</dbReference>
<evidence type="ECO:0000256" key="1">
    <source>
        <dbReference type="SAM" id="Phobius"/>
    </source>
</evidence>
<dbReference type="OrthoDB" id="63782at2157"/>
<gene>
    <name evidence="2" type="ORF">MHHB_P0701</name>
</gene>
<protein>
    <recommendedName>
        <fullName evidence="4">Cytochrome c heme-binding site</fullName>
    </recommendedName>
</protein>
<feature type="transmembrane region" description="Helical" evidence="1">
    <location>
        <begin position="127"/>
        <end position="148"/>
    </location>
</feature>
<dbReference type="AlphaFoldDB" id="A0A401HQN8"/>
<feature type="transmembrane region" description="Helical" evidence="1">
    <location>
        <begin position="94"/>
        <end position="112"/>
    </location>
</feature>
<reference evidence="2 3" key="1">
    <citation type="journal article" date="2019" name="Int. J. Syst. Evol. Microbiol.">
        <title>Methanofervidicoccus abyssi gen. nov., sp. nov., a hydrogenotrophic methanogen, isolated from a hydrothermal vent chimney in the Mid-Cayman Spreading Center, the Caribbean Sea.</title>
        <authorList>
            <person name="Sakai S."/>
            <person name="Takaki Y."/>
            <person name="Miyazaki M."/>
            <person name="Ogawara M."/>
            <person name="Yanagawa K."/>
            <person name="Miyazaki J."/>
            <person name="Takai K."/>
        </authorList>
    </citation>
    <scope>NUCLEOTIDE SEQUENCE [LARGE SCALE GENOMIC DNA]</scope>
    <source>
        <strain evidence="2 3">HHB</strain>
    </source>
</reference>
<feature type="transmembrane region" description="Helical" evidence="1">
    <location>
        <begin position="63"/>
        <end position="82"/>
    </location>
</feature>
<keyword evidence="1" id="KW-1133">Transmembrane helix</keyword>
<name>A0A401HQN8_9EURY</name>
<evidence type="ECO:0000313" key="2">
    <source>
        <dbReference type="EMBL" id="GBF36471.1"/>
    </source>
</evidence>
<evidence type="ECO:0000313" key="3">
    <source>
        <dbReference type="Proteomes" id="UP000290527"/>
    </source>
</evidence>
<keyword evidence="1" id="KW-0472">Membrane</keyword>